<evidence type="ECO:0000256" key="3">
    <source>
        <dbReference type="ARBA" id="ARBA00022617"/>
    </source>
</evidence>
<dbReference type="InterPro" id="IPR034505">
    <property type="entry name" value="Coproporphyrinogen-III_oxidase"/>
</dbReference>
<evidence type="ECO:0000256" key="5">
    <source>
        <dbReference type="ARBA" id="ARBA00022723"/>
    </source>
</evidence>
<dbReference type="InterPro" id="IPR004559">
    <property type="entry name" value="HemW-like"/>
</dbReference>
<dbReference type="AlphaFoldDB" id="A0A2G3E6C6"/>
<dbReference type="InterPro" id="IPR006638">
    <property type="entry name" value="Elp3/MiaA/NifB-like_rSAM"/>
</dbReference>
<evidence type="ECO:0000256" key="6">
    <source>
        <dbReference type="ARBA" id="ARBA00023004"/>
    </source>
</evidence>
<keyword evidence="9" id="KW-0963">Cytoplasm</keyword>
<evidence type="ECO:0000256" key="4">
    <source>
        <dbReference type="ARBA" id="ARBA00022691"/>
    </source>
</evidence>
<dbReference type="PROSITE" id="PS51918">
    <property type="entry name" value="RADICAL_SAM"/>
    <property type="match status" value="1"/>
</dbReference>
<name>A0A2G3E6C6_9FIRM</name>
<reference evidence="11 12" key="1">
    <citation type="submission" date="2017-10" db="EMBL/GenBank/DDBJ databases">
        <title>Resolving the taxonomy of Roseburia spp., Eubacterium rectale and Agathobacter spp. through phylogenomic analysis.</title>
        <authorList>
            <person name="Sheridan P.O."/>
            <person name="Walker A.W."/>
            <person name="Duncan S.H."/>
            <person name="Scott K.P."/>
            <person name="Toole P.W.O."/>
            <person name="Luis P."/>
            <person name="Flint H.J."/>
        </authorList>
    </citation>
    <scope>NUCLEOTIDE SEQUENCE [LARGE SCALE GENOMIC DNA]</scope>
    <source>
        <strain evidence="11 12">JK623</strain>
    </source>
</reference>
<evidence type="ECO:0000256" key="1">
    <source>
        <dbReference type="ARBA" id="ARBA00006100"/>
    </source>
</evidence>
<evidence type="ECO:0000256" key="9">
    <source>
        <dbReference type="RuleBase" id="RU364116"/>
    </source>
</evidence>
<evidence type="ECO:0000256" key="2">
    <source>
        <dbReference type="ARBA" id="ARBA00017228"/>
    </source>
</evidence>
<dbReference type="SMART" id="SM00729">
    <property type="entry name" value="Elp3"/>
    <property type="match status" value="1"/>
</dbReference>
<dbReference type="InterPro" id="IPR010723">
    <property type="entry name" value="HemN_C"/>
</dbReference>
<gene>
    <name evidence="11" type="ORF">CSX02_01255</name>
</gene>
<dbReference type="Pfam" id="PF04055">
    <property type="entry name" value="Radical_SAM"/>
    <property type="match status" value="1"/>
</dbReference>
<evidence type="ECO:0000313" key="12">
    <source>
        <dbReference type="Proteomes" id="UP000224563"/>
    </source>
</evidence>
<dbReference type="SFLD" id="SFLDG01082">
    <property type="entry name" value="B12-binding_domain_containing"/>
    <property type="match status" value="1"/>
</dbReference>
<comment type="caution">
    <text evidence="11">The sequence shown here is derived from an EMBL/GenBank/DDBJ whole genome shotgun (WGS) entry which is preliminary data.</text>
</comment>
<dbReference type="CDD" id="cd01335">
    <property type="entry name" value="Radical_SAM"/>
    <property type="match status" value="1"/>
</dbReference>
<organism evidence="11 12">
    <name type="scientific">Agathobacter ruminis</name>
    <dbReference type="NCBI Taxonomy" id="1712665"/>
    <lineage>
        <taxon>Bacteria</taxon>
        <taxon>Bacillati</taxon>
        <taxon>Bacillota</taxon>
        <taxon>Clostridia</taxon>
        <taxon>Lachnospirales</taxon>
        <taxon>Lachnospiraceae</taxon>
        <taxon>Agathobacter</taxon>
    </lineage>
</organism>
<dbReference type="GO" id="GO:0006779">
    <property type="term" value="P:porphyrin-containing compound biosynthetic process"/>
    <property type="evidence" value="ECO:0007669"/>
    <property type="project" value="InterPro"/>
</dbReference>
<evidence type="ECO:0000313" key="11">
    <source>
        <dbReference type="EMBL" id="PHU38797.1"/>
    </source>
</evidence>
<evidence type="ECO:0000256" key="7">
    <source>
        <dbReference type="ARBA" id="ARBA00023014"/>
    </source>
</evidence>
<comment type="similarity">
    <text evidence="1">Belongs to the anaerobic coproporphyrinogen-III oxidase family. HemW subfamily.</text>
</comment>
<keyword evidence="6 9" id="KW-0408">Iron</keyword>
<reference evidence="11 12" key="2">
    <citation type="submission" date="2017-10" db="EMBL/GenBank/DDBJ databases">
        <authorList>
            <person name="Banno H."/>
            <person name="Chua N.-H."/>
        </authorList>
    </citation>
    <scope>NUCLEOTIDE SEQUENCE [LARGE SCALE GENOMIC DNA]</scope>
    <source>
        <strain evidence="11 12">JK623</strain>
    </source>
</reference>
<dbReference type="Proteomes" id="UP000224563">
    <property type="component" value="Unassembled WGS sequence"/>
</dbReference>
<dbReference type="SFLD" id="SFLDF00562">
    <property type="entry name" value="HemN-like__clustered_with_heat"/>
    <property type="match status" value="1"/>
</dbReference>
<dbReference type="SFLD" id="SFLDS00029">
    <property type="entry name" value="Radical_SAM"/>
    <property type="match status" value="1"/>
</dbReference>
<accession>A0A2G3E6C6</accession>
<evidence type="ECO:0000259" key="10">
    <source>
        <dbReference type="PROSITE" id="PS51918"/>
    </source>
</evidence>
<dbReference type="SFLD" id="SFLDF00288">
    <property type="entry name" value="HemN-like__clustered_with_nucl"/>
    <property type="match status" value="1"/>
</dbReference>
<dbReference type="Pfam" id="PF06969">
    <property type="entry name" value="HemN_C"/>
    <property type="match status" value="1"/>
</dbReference>
<dbReference type="EMBL" id="PDYG01000003">
    <property type="protein sequence ID" value="PHU38797.1"/>
    <property type="molecule type" value="Genomic_DNA"/>
</dbReference>
<keyword evidence="12" id="KW-1185">Reference proteome</keyword>
<keyword evidence="4 9" id="KW-0949">S-adenosyl-L-methionine</keyword>
<keyword evidence="3 9" id="KW-0349">Heme</keyword>
<dbReference type="NCBIfam" id="TIGR00539">
    <property type="entry name" value="hemN_rel"/>
    <property type="match status" value="1"/>
</dbReference>
<dbReference type="InterPro" id="IPR007197">
    <property type="entry name" value="rSAM"/>
</dbReference>
<keyword evidence="9" id="KW-0004">4Fe-4S</keyword>
<dbReference type="GO" id="GO:0046872">
    <property type="term" value="F:metal ion binding"/>
    <property type="evidence" value="ECO:0007669"/>
    <property type="project" value="UniProtKB-UniRule"/>
</dbReference>
<evidence type="ECO:0000256" key="8">
    <source>
        <dbReference type="ARBA" id="ARBA00023186"/>
    </source>
</evidence>
<keyword evidence="7 9" id="KW-0411">Iron-sulfur</keyword>
<dbReference type="SFLD" id="SFLDG01065">
    <property type="entry name" value="anaerobic_coproporphyrinogen-I"/>
    <property type="match status" value="1"/>
</dbReference>
<comment type="subcellular location">
    <subcellularLocation>
        <location evidence="9">Cytoplasm</location>
    </subcellularLocation>
</comment>
<dbReference type="InterPro" id="IPR058240">
    <property type="entry name" value="rSAM_sf"/>
</dbReference>
<feature type="domain" description="Radical SAM core" evidence="10">
    <location>
        <begin position="1"/>
        <end position="243"/>
    </location>
</feature>
<protein>
    <recommendedName>
        <fullName evidence="2 9">Heme chaperone HemW</fullName>
    </recommendedName>
</protein>
<sequence>MAYKNLELYVHIPFCMKKCDYCDFLSFSADERTQRDYVAALCKEIEYYGKQIGHLYEVSTVFLGGGTPSWLDTEYMEAIMATLKKAFRIREDAEITVECNPGTVTLQKLVAYKNAGINRLSIGCQSADAQELKLLGRVHTFEQFLKTYELARTVGFQNINVDLISCLPHQTAEKFLKTLQTVLRLKPEHLSVYTLIIEEGTPFYERYKFDDVRQQAGMQTEELPTEDEAYRIYKMTQAYLTENGYEQYETSNYAKPGFACRHNIGYWRRENYLGLGLGAASLLENIRYSNTRDLYQYLTDCYQITQDPDKAGYGNNLHESVSELSRKEQMEEFMFLGLRMPEGVYRSDFEKAFAMPMDVIYRDVIEELKEQELLISKEGRVTLTDKGRDLSNYCMAKFLL</sequence>
<dbReference type="RefSeq" id="WP_099385330.1">
    <property type="nucleotide sequence ID" value="NZ_JANSWH010000066.1"/>
</dbReference>
<keyword evidence="8 9" id="KW-0143">Chaperone</keyword>
<proteinExistence type="inferred from homology"/>
<dbReference type="PANTHER" id="PTHR13932">
    <property type="entry name" value="COPROPORPHYRINIGEN III OXIDASE"/>
    <property type="match status" value="1"/>
</dbReference>
<dbReference type="PANTHER" id="PTHR13932:SF5">
    <property type="entry name" value="RADICAL S-ADENOSYL METHIONINE DOMAIN-CONTAINING PROTEIN 1, MITOCHONDRIAL"/>
    <property type="match status" value="1"/>
</dbReference>
<dbReference type="GO" id="GO:0005737">
    <property type="term" value="C:cytoplasm"/>
    <property type="evidence" value="ECO:0007669"/>
    <property type="project" value="UniProtKB-SubCell"/>
</dbReference>
<keyword evidence="5 9" id="KW-0479">Metal-binding</keyword>
<dbReference type="Gene3D" id="3.20.20.70">
    <property type="entry name" value="Aldolase class I"/>
    <property type="match status" value="1"/>
</dbReference>
<dbReference type="InterPro" id="IPR013785">
    <property type="entry name" value="Aldolase_TIM"/>
</dbReference>
<dbReference type="GO" id="GO:0051539">
    <property type="term" value="F:4 iron, 4 sulfur cluster binding"/>
    <property type="evidence" value="ECO:0007669"/>
    <property type="project" value="UniProtKB-UniRule"/>
</dbReference>
<comment type="function">
    <text evidence="9">Probably acts as a heme chaperone, transferring heme to an unknown acceptor. Binds one molecule of heme per monomer, possibly covalently. Binds 1 [4Fe-4S] cluster. The cluster is coordinated with 3 cysteines and an exchangeable S-adenosyl-L-methionine.</text>
</comment>
<dbReference type="GO" id="GO:0004109">
    <property type="term" value="F:coproporphyrinogen oxidase activity"/>
    <property type="evidence" value="ECO:0007669"/>
    <property type="project" value="InterPro"/>
</dbReference>
<dbReference type="SUPFAM" id="SSF102114">
    <property type="entry name" value="Radical SAM enzymes"/>
    <property type="match status" value="1"/>
</dbReference>